<reference evidence="2 3" key="1">
    <citation type="submission" date="2019-03" db="EMBL/GenBank/DDBJ databases">
        <title>Three New Species of Nocardioides, Nocardioides euryhalodurans sp. nov., Nocardioides seonyuensis sp. nov. and Nocardioides eburneoflavus sp. nov., Iolated from Soil.</title>
        <authorList>
            <person name="Roh S.G."/>
            <person name="Lee C."/>
            <person name="Kim M.-K."/>
            <person name="Kim S.B."/>
        </authorList>
    </citation>
    <scope>NUCLEOTIDE SEQUENCE [LARGE SCALE GENOMIC DNA]</scope>
    <source>
        <strain evidence="2 3">MMS17-SY117</strain>
    </source>
</reference>
<dbReference type="InterPro" id="IPR050177">
    <property type="entry name" value="Lipid_A_modif_metabolic_enz"/>
</dbReference>
<dbReference type="Pfam" id="PF01370">
    <property type="entry name" value="Epimerase"/>
    <property type="match status" value="2"/>
</dbReference>
<dbReference type="RefSeq" id="WP_135074036.1">
    <property type="nucleotide sequence ID" value="NZ_CP038267.1"/>
</dbReference>
<dbReference type="OrthoDB" id="9801785at2"/>
<protein>
    <submittedName>
        <fullName evidence="2">NAD-dependent epimerase/dehydratase family protein</fullName>
    </submittedName>
</protein>
<gene>
    <name evidence="2" type="ORF">EXE57_03485</name>
</gene>
<sequence>MRVLVTGSAGFIGSALTEALTARGDEVVGVDLMLPEAHGPADAPAGTHRLDVRDAEAWSDLLAGVDVVCHQAALVGAGVRVADLPHYASHNDHGTAALLAAMHGAGVRRLVLASSMVVYGEGRYDCPDHGPRPVRPRSVARLEAGDFENHCDLCDAVLRWQLVEESAALDPRSAYAASKLAQEHYASAWARQADGAVVALRYHNVYGPGMPRDTPYSGVAAMFRSSLERGEAPQVFEDGGQARDFVHVSDVARANLAAVLTVAGEATGSLAAYNVCSGTPVTIGEVARLVARGSGSALAPEVTGGFRLGDVRHVVASPELARRELGFTAQVSPSAGLPEFATAPLRS</sequence>
<organism evidence="2 3">
    <name type="scientific">Nocardioides euryhalodurans</name>
    <dbReference type="NCBI Taxonomy" id="2518370"/>
    <lineage>
        <taxon>Bacteria</taxon>
        <taxon>Bacillati</taxon>
        <taxon>Actinomycetota</taxon>
        <taxon>Actinomycetes</taxon>
        <taxon>Propionibacteriales</taxon>
        <taxon>Nocardioidaceae</taxon>
        <taxon>Nocardioides</taxon>
    </lineage>
</organism>
<dbReference type="KEGG" id="noy:EXE57_03485"/>
<evidence type="ECO:0000313" key="2">
    <source>
        <dbReference type="EMBL" id="QBR91430.1"/>
    </source>
</evidence>
<keyword evidence="3" id="KW-1185">Reference proteome</keyword>
<dbReference type="SUPFAM" id="SSF51735">
    <property type="entry name" value="NAD(P)-binding Rossmann-fold domains"/>
    <property type="match status" value="1"/>
</dbReference>
<dbReference type="InterPro" id="IPR036291">
    <property type="entry name" value="NAD(P)-bd_dom_sf"/>
</dbReference>
<evidence type="ECO:0000313" key="3">
    <source>
        <dbReference type="Proteomes" id="UP000294894"/>
    </source>
</evidence>
<dbReference type="Gene3D" id="3.40.50.720">
    <property type="entry name" value="NAD(P)-binding Rossmann-like Domain"/>
    <property type="match status" value="1"/>
</dbReference>
<feature type="domain" description="NAD-dependent epimerase/dehydratase" evidence="1">
    <location>
        <begin position="3"/>
        <end position="138"/>
    </location>
</feature>
<accession>A0A4P7GHP1</accession>
<dbReference type="EMBL" id="CP038267">
    <property type="protein sequence ID" value="QBR91430.1"/>
    <property type="molecule type" value="Genomic_DNA"/>
</dbReference>
<dbReference type="Proteomes" id="UP000294894">
    <property type="component" value="Chromosome"/>
</dbReference>
<dbReference type="PRINTS" id="PR01713">
    <property type="entry name" value="NUCEPIMERASE"/>
</dbReference>
<evidence type="ECO:0000259" key="1">
    <source>
        <dbReference type="Pfam" id="PF01370"/>
    </source>
</evidence>
<dbReference type="InterPro" id="IPR001509">
    <property type="entry name" value="Epimerase_deHydtase"/>
</dbReference>
<dbReference type="PANTHER" id="PTHR43245">
    <property type="entry name" value="BIFUNCTIONAL POLYMYXIN RESISTANCE PROTEIN ARNA"/>
    <property type="match status" value="1"/>
</dbReference>
<dbReference type="AlphaFoldDB" id="A0A4P7GHP1"/>
<proteinExistence type="predicted"/>
<name>A0A4P7GHP1_9ACTN</name>
<feature type="domain" description="NAD-dependent epimerase/dehydratase" evidence="1">
    <location>
        <begin position="165"/>
        <end position="275"/>
    </location>
</feature>
<dbReference type="PANTHER" id="PTHR43245:SF13">
    <property type="entry name" value="UDP-D-APIOSE_UDP-D-XYLOSE SYNTHASE 2"/>
    <property type="match status" value="1"/>
</dbReference>